<dbReference type="Proteomes" id="UP001060261">
    <property type="component" value="Chromosome"/>
</dbReference>
<dbReference type="EMBL" id="CP104213">
    <property type="protein sequence ID" value="UWX64231.1"/>
    <property type="molecule type" value="Genomic_DNA"/>
</dbReference>
<keyword evidence="5" id="KW-1133">Transmembrane helix</keyword>
<evidence type="ECO:0000256" key="3">
    <source>
        <dbReference type="ARBA" id="ARBA00022764"/>
    </source>
</evidence>
<dbReference type="Pfam" id="PF07963">
    <property type="entry name" value="N_methyl"/>
    <property type="match status" value="1"/>
</dbReference>
<feature type="transmembrane region" description="Helical" evidence="5">
    <location>
        <begin position="12"/>
        <end position="32"/>
    </location>
</feature>
<proteinExistence type="predicted"/>
<keyword evidence="4" id="KW-0998">Cell outer membrane</keyword>
<accession>A0ABY5YHR7</accession>
<evidence type="ECO:0000256" key="2">
    <source>
        <dbReference type="ARBA" id="ARBA00004418"/>
    </source>
</evidence>
<keyword evidence="5" id="KW-0472">Membrane</keyword>
<comment type="subcellular location">
    <subcellularLocation>
        <location evidence="1">Cell outer membrane</location>
        <topology evidence="1">Single-pass membrane protein</topology>
    </subcellularLocation>
    <subcellularLocation>
        <location evidence="2">Periplasm</location>
    </subcellularLocation>
</comment>
<evidence type="ECO:0000256" key="1">
    <source>
        <dbReference type="ARBA" id="ARBA00004203"/>
    </source>
</evidence>
<dbReference type="NCBIfam" id="TIGR02532">
    <property type="entry name" value="IV_pilin_GFxxxE"/>
    <property type="match status" value="1"/>
</dbReference>
<dbReference type="InterPro" id="IPR012902">
    <property type="entry name" value="N_methyl_site"/>
</dbReference>
<keyword evidence="5" id="KW-0812">Transmembrane</keyword>
<dbReference type="InterPro" id="IPR045584">
    <property type="entry name" value="Pilin-like"/>
</dbReference>
<sequence>MTFAVHKNQGYTIFELLIVMAILGVLFSFGVLSVKGLNNDAGNAGSIIRASFLEVRAQALSTSSGRQVSLNAGKLIFRRVDDCASLANPQTLPTPELPSGVTLSAQGSNWNVCFVPRGTLQTSPIGPLTVMDGRGRTKTLTLYLTGSVILQ</sequence>
<evidence type="ECO:0000256" key="4">
    <source>
        <dbReference type="ARBA" id="ARBA00023237"/>
    </source>
</evidence>
<gene>
    <name evidence="6" type="ORF">N0D28_00700</name>
</gene>
<evidence type="ECO:0000256" key="5">
    <source>
        <dbReference type="SAM" id="Phobius"/>
    </source>
</evidence>
<keyword evidence="3" id="KW-0574">Periplasm</keyword>
<protein>
    <submittedName>
        <fullName evidence="6">Type II secretion system GspH family protein</fullName>
    </submittedName>
</protein>
<keyword evidence="7" id="KW-1185">Reference proteome</keyword>
<evidence type="ECO:0000313" key="7">
    <source>
        <dbReference type="Proteomes" id="UP001060261"/>
    </source>
</evidence>
<name>A0ABY5YHR7_9DEIO</name>
<reference evidence="6" key="1">
    <citation type="submission" date="2022-09" db="EMBL/GenBank/DDBJ databases">
        <title>genome sequence of Deinococcus rubellus.</title>
        <authorList>
            <person name="Srinivasan S."/>
        </authorList>
    </citation>
    <scope>NUCLEOTIDE SEQUENCE</scope>
    <source>
        <strain evidence="6">Ant6</strain>
    </source>
</reference>
<evidence type="ECO:0000313" key="6">
    <source>
        <dbReference type="EMBL" id="UWX64231.1"/>
    </source>
</evidence>
<dbReference type="SUPFAM" id="SSF54523">
    <property type="entry name" value="Pili subunits"/>
    <property type="match status" value="1"/>
</dbReference>
<dbReference type="RefSeq" id="WP_260560506.1">
    <property type="nucleotide sequence ID" value="NZ_BAABEC010000027.1"/>
</dbReference>
<organism evidence="6 7">
    <name type="scientific">Deinococcus rubellus</name>
    <dbReference type="NCBI Taxonomy" id="1889240"/>
    <lineage>
        <taxon>Bacteria</taxon>
        <taxon>Thermotogati</taxon>
        <taxon>Deinococcota</taxon>
        <taxon>Deinococci</taxon>
        <taxon>Deinococcales</taxon>
        <taxon>Deinococcaceae</taxon>
        <taxon>Deinococcus</taxon>
    </lineage>
</organism>